<dbReference type="Proteomes" id="UP000249204">
    <property type="component" value="Unassembled WGS sequence"/>
</dbReference>
<reference evidence="2 3" key="1">
    <citation type="submission" date="2018-06" db="EMBL/GenBank/DDBJ databases">
        <title>Isolation of heavy metals resistant Paenibacillus silvae NC2 from Gold-Copper mine in ZiJin, China.</title>
        <authorList>
            <person name="Xu J."/>
            <person name="Mazhar H.S."/>
            <person name="Rensing C."/>
        </authorList>
    </citation>
    <scope>NUCLEOTIDE SEQUENCE [LARGE SCALE GENOMIC DNA]</scope>
    <source>
        <strain evidence="2 3">NC2</strain>
    </source>
</reference>
<protein>
    <submittedName>
        <fullName evidence="2">Aminoglycoside phosphotransferase family protein</fullName>
    </submittedName>
</protein>
<gene>
    <name evidence="2" type="ORF">DN757_13545</name>
</gene>
<feature type="domain" description="Aminoglycoside phosphotransferase" evidence="1">
    <location>
        <begin position="31"/>
        <end position="237"/>
    </location>
</feature>
<dbReference type="GO" id="GO:0016740">
    <property type="term" value="F:transferase activity"/>
    <property type="evidence" value="ECO:0007669"/>
    <property type="project" value="UniProtKB-KW"/>
</dbReference>
<name>A0A2W6NGU2_9BACL</name>
<organism evidence="2 3">
    <name type="scientific">Paenibacillus silvae</name>
    <dbReference type="NCBI Taxonomy" id="1325358"/>
    <lineage>
        <taxon>Bacteria</taxon>
        <taxon>Bacillati</taxon>
        <taxon>Bacillota</taxon>
        <taxon>Bacilli</taxon>
        <taxon>Bacillales</taxon>
        <taxon>Paenibacillaceae</taxon>
        <taxon>Paenibacillus</taxon>
    </lineage>
</organism>
<evidence type="ECO:0000313" key="2">
    <source>
        <dbReference type="EMBL" id="PZT55172.1"/>
    </source>
</evidence>
<comment type="caution">
    <text evidence="2">The sequence shown here is derived from an EMBL/GenBank/DDBJ whole genome shotgun (WGS) entry which is preliminary data.</text>
</comment>
<dbReference type="InterPro" id="IPR002575">
    <property type="entry name" value="Aminoglycoside_PTrfase"/>
</dbReference>
<evidence type="ECO:0000259" key="1">
    <source>
        <dbReference type="Pfam" id="PF01636"/>
    </source>
</evidence>
<proteinExistence type="predicted"/>
<dbReference type="Pfam" id="PF01636">
    <property type="entry name" value="APH"/>
    <property type="match status" value="1"/>
</dbReference>
<dbReference type="InterPro" id="IPR011009">
    <property type="entry name" value="Kinase-like_dom_sf"/>
</dbReference>
<keyword evidence="2" id="KW-0808">Transferase</keyword>
<sequence>MSTMIQLDSINWVQLDEVVRHEMKQAYRLMPLKPGLEAEVMRVELSDQLYVLKIWNKESRPDIGKQYELLSALAQSGVRVSRPYGWGMDQHQNQVLLMSYDGVPVTWLDRHILSRMAQTLHEIHQYSVNVTDHREELEANLPRYDFVDYFFPQAAEHEDIYPIVHDLMKRVQIRQEHLIHGDYNLGNMVEMNGEYTIIDWTNGQYGDPRYDAAWSVFLIRIYNGEEWSHFYQTELQAVSNHMLDEESAFEALAWLRWVLLSRGGGVPRDAEVTRRVLNIAAHNPYLHASLL</sequence>
<dbReference type="SUPFAM" id="SSF56112">
    <property type="entry name" value="Protein kinase-like (PK-like)"/>
    <property type="match status" value="1"/>
</dbReference>
<dbReference type="EMBL" id="QKWW01000035">
    <property type="protein sequence ID" value="PZT55172.1"/>
    <property type="molecule type" value="Genomic_DNA"/>
</dbReference>
<evidence type="ECO:0000313" key="3">
    <source>
        <dbReference type="Proteomes" id="UP000249204"/>
    </source>
</evidence>
<dbReference type="Gene3D" id="3.90.1200.10">
    <property type="match status" value="1"/>
</dbReference>
<accession>A0A2W6NGU2</accession>
<dbReference type="AlphaFoldDB" id="A0A2W6NGU2"/>